<evidence type="ECO:0000256" key="4">
    <source>
        <dbReference type="PROSITE-ProRule" id="PRU00076"/>
    </source>
</evidence>
<keyword evidence="7" id="KW-1133">Transmembrane helix</keyword>
<keyword evidence="7" id="KW-0812">Transmembrane</keyword>
<dbReference type="PROSITE" id="PS00022">
    <property type="entry name" value="EGF_1"/>
    <property type="match status" value="3"/>
</dbReference>
<dbReference type="InterPro" id="IPR000998">
    <property type="entry name" value="MAM_dom"/>
</dbReference>
<keyword evidence="1 4" id="KW-0245">EGF-like domain</keyword>
<sequence>MSAKPNNINLSDINVGISSVNRENGNQEDTLGRNERIELYSKENEYKKEYQHSNPDSREGKYAYTNPVAYEDSVCANENETGSSKNGSRIGEHVLKDERTSSNSNSKLDCFKQSICYSYMLKVVTDRWKLSIAVLAVMCIVLLIIIIILISVLQKSTDKDGEIGLEVKSICEYGVCANNGTCSETETNFKCQCMKGYYGRVCEHMVCSNIICYNGGFCVINGSFGECLCPPGFYGSHCEGTPCSNVTCKNGGICYSVDGKFNCSCPDGTSGKYCEHTPCDRPEVRCLNGGSCLFSSNTSTCVCSYQYFGEACEKYCQYGAQYYSCTFEEHEDGCFLQNDLSDTFNWTRNTGTTPSKYTGPSLAYEETYYLYIEASPPGTTPSKYTGPSLAYEGTYYLYIEASPPVQENNIARLISRQSFSNV</sequence>
<feature type="disulfide bond" evidence="4">
    <location>
        <begin position="265"/>
        <end position="274"/>
    </location>
</feature>
<dbReference type="InterPro" id="IPR001881">
    <property type="entry name" value="EGF-like_Ca-bd_dom"/>
</dbReference>
<dbReference type="Gene3D" id="2.10.25.10">
    <property type="entry name" value="Laminin"/>
    <property type="match status" value="4"/>
</dbReference>
<evidence type="ECO:0000313" key="11">
    <source>
        <dbReference type="EMBL" id="CAG2195743.1"/>
    </source>
</evidence>
<dbReference type="OrthoDB" id="10266706at2759"/>
<dbReference type="InterPro" id="IPR051830">
    <property type="entry name" value="NOTCH_homolog"/>
</dbReference>
<dbReference type="SMART" id="SM00179">
    <property type="entry name" value="EGF_CA"/>
    <property type="match status" value="2"/>
</dbReference>
<dbReference type="InterPro" id="IPR013032">
    <property type="entry name" value="EGF-like_CS"/>
</dbReference>
<evidence type="ECO:0000256" key="2">
    <source>
        <dbReference type="ARBA" id="ARBA00022737"/>
    </source>
</evidence>
<reference evidence="11" key="1">
    <citation type="submission" date="2021-03" db="EMBL/GenBank/DDBJ databases">
        <authorList>
            <person name="Bekaert M."/>
        </authorList>
    </citation>
    <scope>NUCLEOTIDE SEQUENCE</scope>
</reference>
<dbReference type="PROSITE" id="PS50026">
    <property type="entry name" value="EGF_3"/>
    <property type="match status" value="3"/>
</dbReference>
<feature type="domain" description="SWIM-type" evidence="10">
    <location>
        <begin position="255"/>
        <end position="276"/>
    </location>
</feature>
<dbReference type="GO" id="GO:0016020">
    <property type="term" value="C:membrane"/>
    <property type="evidence" value="ECO:0007669"/>
    <property type="project" value="InterPro"/>
</dbReference>
<feature type="disulfide bond" evidence="4">
    <location>
        <begin position="303"/>
        <end position="312"/>
    </location>
</feature>
<feature type="region of interest" description="Disordered" evidence="6">
    <location>
        <begin position="77"/>
        <end position="104"/>
    </location>
</feature>
<organism evidence="11 12">
    <name type="scientific">Mytilus edulis</name>
    <name type="common">Blue mussel</name>
    <dbReference type="NCBI Taxonomy" id="6550"/>
    <lineage>
        <taxon>Eukaryota</taxon>
        <taxon>Metazoa</taxon>
        <taxon>Spiralia</taxon>
        <taxon>Lophotrochozoa</taxon>
        <taxon>Mollusca</taxon>
        <taxon>Bivalvia</taxon>
        <taxon>Autobranchia</taxon>
        <taxon>Pteriomorphia</taxon>
        <taxon>Mytilida</taxon>
        <taxon>Mytiloidea</taxon>
        <taxon>Mytilidae</taxon>
        <taxon>Mytilinae</taxon>
        <taxon>Mytilus</taxon>
    </lineage>
</organism>
<dbReference type="SMART" id="SM00181">
    <property type="entry name" value="EGF"/>
    <property type="match status" value="4"/>
</dbReference>
<keyword evidence="2" id="KW-0677">Repeat</keyword>
<dbReference type="AlphaFoldDB" id="A0A8S3QFU9"/>
<dbReference type="InterPro" id="IPR007527">
    <property type="entry name" value="Znf_SWIM"/>
</dbReference>
<evidence type="ECO:0000256" key="6">
    <source>
        <dbReference type="SAM" id="MobiDB-lite"/>
    </source>
</evidence>
<keyword evidence="7" id="KW-0472">Membrane</keyword>
<name>A0A8S3QFU9_MYTED</name>
<evidence type="ECO:0000256" key="5">
    <source>
        <dbReference type="PROSITE-ProRule" id="PRU00325"/>
    </source>
</evidence>
<feature type="compositionally biased region" description="Polar residues" evidence="6">
    <location>
        <begin position="77"/>
        <end position="87"/>
    </location>
</feature>
<feature type="domain" description="EGF-like" evidence="8">
    <location>
        <begin position="276"/>
        <end position="313"/>
    </location>
</feature>
<dbReference type="SUPFAM" id="SSF57196">
    <property type="entry name" value="EGF/Laminin"/>
    <property type="match status" value="4"/>
</dbReference>
<dbReference type="PANTHER" id="PTHR24033:SF224">
    <property type="entry name" value="C-TYPE LECTIN"/>
    <property type="match status" value="1"/>
</dbReference>
<evidence type="ECO:0000259" key="8">
    <source>
        <dbReference type="PROSITE" id="PS50026"/>
    </source>
</evidence>
<feature type="transmembrane region" description="Helical" evidence="7">
    <location>
        <begin position="130"/>
        <end position="153"/>
    </location>
</feature>
<dbReference type="PROSITE" id="PS50966">
    <property type="entry name" value="ZF_SWIM"/>
    <property type="match status" value="1"/>
</dbReference>
<dbReference type="GO" id="GO:0008270">
    <property type="term" value="F:zinc ion binding"/>
    <property type="evidence" value="ECO:0007669"/>
    <property type="project" value="UniProtKB-KW"/>
</dbReference>
<keyword evidence="12" id="KW-1185">Reference proteome</keyword>
<feature type="disulfide bond" evidence="4">
    <location>
        <begin position="193"/>
        <end position="202"/>
    </location>
</feature>
<evidence type="ECO:0000256" key="7">
    <source>
        <dbReference type="SAM" id="Phobius"/>
    </source>
</evidence>
<comment type="caution">
    <text evidence="4">Lacks conserved residue(s) required for the propagation of feature annotation.</text>
</comment>
<dbReference type="EMBL" id="CAJPWZ010000533">
    <property type="protein sequence ID" value="CAG2195743.1"/>
    <property type="molecule type" value="Genomic_DNA"/>
</dbReference>
<evidence type="ECO:0000256" key="1">
    <source>
        <dbReference type="ARBA" id="ARBA00022536"/>
    </source>
</evidence>
<accession>A0A8S3QFU9</accession>
<dbReference type="Gene3D" id="2.60.120.200">
    <property type="match status" value="1"/>
</dbReference>
<dbReference type="Proteomes" id="UP000683360">
    <property type="component" value="Unassembled WGS sequence"/>
</dbReference>
<dbReference type="InterPro" id="IPR013320">
    <property type="entry name" value="ConA-like_dom_sf"/>
</dbReference>
<dbReference type="SUPFAM" id="SSF49899">
    <property type="entry name" value="Concanavalin A-like lectins/glucanases"/>
    <property type="match status" value="1"/>
</dbReference>
<evidence type="ECO:0000259" key="9">
    <source>
        <dbReference type="PROSITE" id="PS50060"/>
    </source>
</evidence>
<protein>
    <submittedName>
        <fullName evidence="11">DLL</fullName>
    </submittedName>
</protein>
<dbReference type="CDD" id="cd00054">
    <property type="entry name" value="EGF_CA"/>
    <property type="match status" value="3"/>
</dbReference>
<evidence type="ECO:0000259" key="10">
    <source>
        <dbReference type="PROSITE" id="PS50966"/>
    </source>
</evidence>
<feature type="domain" description="EGF-like" evidence="8">
    <location>
        <begin position="167"/>
        <end position="203"/>
    </location>
</feature>
<dbReference type="PROSITE" id="PS01186">
    <property type="entry name" value="EGF_2"/>
    <property type="match status" value="1"/>
</dbReference>
<comment type="caution">
    <text evidence="11">The sequence shown here is derived from an EMBL/GenBank/DDBJ whole genome shotgun (WGS) entry which is preliminary data.</text>
</comment>
<dbReference type="GO" id="GO:0005509">
    <property type="term" value="F:calcium ion binding"/>
    <property type="evidence" value="ECO:0007669"/>
    <property type="project" value="InterPro"/>
</dbReference>
<keyword evidence="5" id="KW-0479">Metal-binding</keyword>
<feature type="compositionally biased region" description="Basic and acidic residues" evidence="6">
    <location>
        <begin position="90"/>
        <end position="100"/>
    </location>
</feature>
<feature type="domain" description="EGF-like" evidence="8">
    <location>
        <begin position="239"/>
        <end position="275"/>
    </location>
</feature>
<dbReference type="PANTHER" id="PTHR24033">
    <property type="entry name" value="EGF-LIKE DOMAIN-CONTAINING PROTEIN"/>
    <property type="match status" value="1"/>
</dbReference>
<feature type="domain" description="MAM" evidence="9">
    <location>
        <begin position="323"/>
        <end position="376"/>
    </location>
</feature>
<keyword evidence="5" id="KW-0863">Zinc-finger</keyword>
<keyword evidence="5" id="KW-0862">Zinc</keyword>
<proteinExistence type="predicted"/>
<gene>
    <name evidence="11" type="ORF">MEDL_10681</name>
</gene>
<evidence type="ECO:0000256" key="3">
    <source>
        <dbReference type="ARBA" id="ARBA00023157"/>
    </source>
</evidence>
<evidence type="ECO:0000313" key="12">
    <source>
        <dbReference type="Proteomes" id="UP000683360"/>
    </source>
</evidence>
<dbReference type="InterPro" id="IPR000742">
    <property type="entry name" value="EGF"/>
</dbReference>
<dbReference type="Pfam" id="PF12661">
    <property type="entry name" value="hEGF"/>
    <property type="match status" value="2"/>
</dbReference>
<dbReference type="PROSITE" id="PS50060">
    <property type="entry name" value="MAM_2"/>
    <property type="match status" value="1"/>
</dbReference>
<keyword evidence="3 4" id="KW-1015">Disulfide bond</keyword>